<evidence type="ECO:0000313" key="2">
    <source>
        <dbReference type="EMBL" id="CAE7920232.1"/>
    </source>
</evidence>
<evidence type="ECO:0000313" key="3">
    <source>
        <dbReference type="Proteomes" id="UP000601435"/>
    </source>
</evidence>
<keyword evidence="1" id="KW-1133">Transmembrane helix</keyword>
<proteinExistence type="predicted"/>
<name>A0A813BS34_9DINO</name>
<keyword evidence="1" id="KW-0472">Membrane</keyword>
<accession>A0A813BS34</accession>
<reference evidence="2" key="1">
    <citation type="submission" date="2021-02" db="EMBL/GenBank/DDBJ databases">
        <authorList>
            <person name="Dougan E. K."/>
            <person name="Rhodes N."/>
            <person name="Thang M."/>
            <person name="Chan C."/>
        </authorList>
    </citation>
    <scope>NUCLEOTIDE SEQUENCE</scope>
</reference>
<evidence type="ECO:0000256" key="1">
    <source>
        <dbReference type="SAM" id="Phobius"/>
    </source>
</evidence>
<keyword evidence="1" id="KW-0812">Transmembrane</keyword>
<dbReference type="EMBL" id="CAJNJA010077430">
    <property type="protein sequence ID" value="CAE7920232.1"/>
    <property type="molecule type" value="Genomic_DNA"/>
</dbReference>
<feature type="transmembrane region" description="Helical" evidence="1">
    <location>
        <begin position="117"/>
        <end position="138"/>
    </location>
</feature>
<feature type="transmembrane region" description="Helical" evidence="1">
    <location>
        <begin position="25"/>
        <end position="43"/>
    </location>
</feature>
<feature type="non-terminal residue" evidence="2">
    <location>
        <position position="1"/>
    </location>
</feature>
<comment type="caution">
    <text evidence="2">The sequence shown here is derived from an EMBL/GenBank/DDBJ whole genome shotgun (WGS) entry which is preliminary data.</text>
</comment>
<gene>
    <name evidence="2" type="ORF">SNEC2469_LOCUS31672</name>
</gene>
<feature type="transmembrane region" description="Helical" evidence="1">
    <location>
        <begin position="82"/>
        <end position="105"/>
    </location>
</feature>
<keyword evidence="3" id="KW-1185">Reference proteome</keyword>
<dbReference type="Proteomes" id="UP000601435">
    <property type="component" value="Unassembled WGS sequence"/>
</dbReference>
<dbReference type="AlphaFoldDB" id="A0A813BS34"/>
<sequence>AALAVFLFVRDLAELAGTSVEVPLLLSYMMLVVALIVAALWFLMLASRCFSPCCCSESLFDVPHPCPLECTSRSSKCLDYPFMTALGGELGTLVLMLITAFVAVVHSDSSWLDDFLLPLRLLRLCWIITAIVATVLAAKKYRIMRLQMSRVSGIPISGDLQLDPGPGTVVVVGLPVSLRPAGIDSG</sequence>
<organism evidence="2 3">
    <name type="scientific">Symbiodinium necroappetens</name>
    <dbReference type="NCBI Taxonomy" id="1628268"/>
    <lineage>
        <taxon>Eukaryota</taxon>
        <taxon>Sar</taxon>
        <taxon>Alveolata</taxon>
        <taxon>Dinophyceae</taxon>
        <taxon>Suessiales</taxon>
        <taxon>Symbiodiniaceae</taxon>
        <taxon>Symbiodinium</taxon>
    </lineage>
</organism>
<protein>
    <submittedName>
        <fullName evidence="2">Uncharacterized protein</fullName>
    </submittedName>
</protein>